<name>A0A7L7KY39_9LACO</name>
<dbReference type="Proteomes" id="UP000514410">
    <property type="component" value="Chromosome"/>
</dbReference>
<gene>
    <name evidence="1" type="ORF">G6534_06120</name>
</gene>
<evidence type="ECO:0000313" key="1">
    <source>
        <dbReference type="EMBL" id="QMT84226.1"/>
    </source>
</evidence>
<dbReference type="RefSeq" id="WP_182082492.1">
    <property type="nucleotide sequence ID" value="NZ_CP049366.1"/>
</dbReference>
<reference evidence="1 2" key="1">
    <citation type="submission" date="2020-02" db="EMBL/GenBank/DDBJ databases">
        <title>Complete Genome Sequence of Lactobacillus sp. NFFJ11 Isolated from animal feed.</title>
        <authorList>
            <person name="Jung J.Y."/>
        </authorList>
    </citation>
    <scope>NUCLEOTIDE SEQUENCE [LARGE SCALE GENOMIC DNA]</scope>
    <source>
        <strain evidence="1 2">NFFJ11</strain>
    </source>
</reference>
<sequence length="91" mass="10378">MDKKEKMLKRATQILNEAFDSEEPIILTTNTKTGTNIFSVGNEWQIRSLVLSCAVHILTGYYPEYDIDEGKLFNDLNDVFKKYLGVSGNDK</sequence>
<protein>
    <submittedName>
        <fullName evidence="1">Uncharacterized protein</fullName>
    </submittedName>
</protein>
<evidence type="ECO:0000313" key="2">
    <source>
        <dbReference type="Proteomes" id="UP000514410"/>
    </source>
</evidence>
<dbReference type="AlphaFoldDB" id="A0A7L7KY39"/>
<proteinExistence type="predicted"/>
<organism evidence="1 2">
    <name type="scientific">Companilactobacillus pabuli</name>
    <dbReference type="NCBI Taxonomy" id="2714036"/>
    <lineage>
        <taxon>Bacteria</taxon>
        <taxon>Bacillati</taxon>
        <taxon>Bacillota</taxon>
        <taxon>Bacilli</taxon>
        <taxon>Lactobacillales</taxon>
        <taxon>Lactobacillaceae</taxon>
        <taxon>Companilactobacillus</taxon>
    </lineage>
</organism>
<dbReference type="EMBL" id="CP049366">
    <property type="protein sequence ID" value="QMT84226.1"/>
    <property type="molecule type" value="Genomic_DNA"/>
</dbReference>
<keyword evidence="2" id="KW-1185">Reference proteome</keyword>
<accession>A0A7L7KY39</accession>
<dbReference type="KEGG" id="cpab:G6534_06120"/>